<dbReference type="GO" id="GO:0000725">
    <property type="term" value="P:recombinational repair"/>
    <property type="evidence" value="ECO:0007669"/>
    <property type="project" value="TreeGrafter"/>
</dbReference>
<dbReference type="EMBL" id="BLLK01000046">
    <property type="protein sequence ID" value="GFH52715.1"/>
    <property type="molecule type" value="Genomic_DNA"/>
</dbReference>
<name>A0AAD3H6Z7_9STRA</name>
<dbReference type="SUPFAM" id="SSF52540">
    <property type="entry name" value="P-loop containing nucleoside triphosphate hydrolases"/>
    <property type="match status" value="1"/>
</dbReference>
<dbReference type="InterPro" id="IPR000212">
    <property type="entry name" value="DNA_helicase_UvrD/REP"/>
</dbReference>
<feature type="region of interest" description="Disordered" evidence="1">
    <location>
        <begin position="1"/>
        <end position="22"/>
    </location>
</feature>
<dbReference type="GO" id="GO:0005634">
    <property type="term" value="C:nucleus"/>
    <property type="evidence" value="ECO:0007669"/>
    <property type="project" value="TreeGrafter"/>
</dbReference>
<dbReference type="AlphaFoldDB" id="A0AAD3H6Z7"/>
<evidence type="ECO:0000259" key="2">
    <source>
        <dbReference type="SMART" id="SM00487"/>
    </source>
</evidence>
<feature type="compositionally biased region" description="Basic and acidic residues" evidence="1">
    <location>
        <begin position="925"/>
        <end position="942"/>
    </location>
</feature>
<reference evidence="3 4" key="1">
    <citation type="journal article" date="2021" name="Sci. Rep.">
        <title>The genome of the diatom Chaetoceros tenuissimus carries an ancient integrated fragment of an extant virus.</title>
        <authorList>
            <person name="Hongo Y."/>
            <person name="Kimura K."/>
            <person name="Takaki Y."/>
            <person name="Yoshida Y."/>
            <person name="Baba S."/>
            <person name="Kobayashi G."/>
            <person name="Nagasaki K."/>
            <person name="Hano T."/>
            <person name="Tomaru Y."/>
        </authorList>
    </citation>
    <scope>NUCLEOTIDE SEQUENCE [LARGE SCALE GENOMIC DNA]</scope>
    <source>
        <strain evidence="3 4">NIES-3715</strain>
    </source>
</reference>
<dbReference type="Proteomes" id="UP001054902">
    <property type="component" value="Unassembled WGS sequence"/>
</dbReference>
<evidence type="ECO:0000256" key="1">
    <source>
        <dbReference type="SAM" id="MobiDB-lite"/>
    </source>
</evidence>
<accession>A0AAD3H6Z7</accession>
<dbReference type="InterPro" id="IPR027417">
    <property type="entry name" value="P-loop_NTPase"/>
</dbReference>
<dbReference type="GO" id="GO:0003677">
    <property type="term" value="F:DNA binding"/>
    <property type="evidence" value="ECO:0007669"/>
    <property type="project" value="InterPro"/>
</dbReference>
<dbReference type="Pfam" id="PF13245">
    <property type="entry name" value="AAA_19"/>
    <property type="match status" value="1"/>
</dbReference>
<dbReference type="PANTHER" id="PTHR11070:SF66">
    <property type="entry name" value="UVRD-LIKE HELICASE C-TERMINAL DOMAIN-CONTAINING PROTEIN"/>
    <property type="match status" value="1"/>
</dbReference>
<comment type="caution">
    <text evidence="3">The sequence shown here is derived from an EMBL/GenBank/DDBJ whole genome shotgun (WGS) entry which is preliminary data.</text>
</comment>
<protein>
    <recommendedName>
        <fullName evidence="2">Helicase ATP-binding domain-containing protein</fullName>
    </recommendedName>
</protein>
<evidence type="ECO:0000313" key="3">
    <source>
        <dbReference type="EMBL" id="GFH52715.1"/>
    </source>
</evidence>
<dbReference type="InterPro" id="IPR014001">
    <property type="entry name" value="Helicase_ATP-bd"/>
</dbReference>
<sequence length="955" mass="108633">MSEENGIKKTEPSSSRLPPPSSEQSAIINEILNGKCVVVKACAGSGKTTTMLHIANSLPKHKKVVIITYNRSLSDECKERIKHCNLQSSVWCYTIHGIMTRVSGQICNDDSKLIQIVRKWDKDGIDCSFNLDYDLVMLDEAQDLRPSFYSALCHILSKNKPFVQMAIVGDPKQMLYNFATYGSDRASTTYIENPQQHFGQFTKSRKWVERELSVSYRLTPNIAHFVNAVWGTKIKGGNTQSENIPVEYICRYPFPSKTPRGLADFKKLKTDILSDLIDSYGPENVMLLAQSVKNDKCPIRLHVNELMNKKDSSGRSKYNFHIKESIRGFEEGDFKNKVRVWTFCGSKGCEADCVVVFGYDIMPGSRIHSLNQIGVALSRARKKLVVIHGMTYVKEKKDFSVNQYYPMMGDALGSAIYTVEGDGSPEQIEIASMEAKFSESQRKEVIETRSKSMMQILELLVERKIVSVEKQGKEKLPIPNNTSRAQDKQLTAYSATEFGYFAASVEEKFIQEYANWIKESGIVDRIDYKSNVRFENTSENISALYGEAVVYMLQFERNGFCPNIETITSDAILVFENNEKYDMAAVRKKMSEKNCEPLSQRSEDLLCLLFRFTPSKEIEGKTLIQALNSNIKIIKKRRDGDRTIFFPVKAVSSSVTGEQMNSYLPDIKRVYYSKQKTPSEWVYLANAVMAFGLYHDKWYQVGEDHTTYSKWVESEKLLIAKSRLLDLMELVPLPNYGPLEENADGDIDGGFERMLLYEFDPTDQLSHPTQSRDVIGVCGICDWIGSGLRSKGGIDVDILEIKFCSELGNAHRIQLLTYCALFCMEKERDCTGLLFNCRTSESEVCMMEVTKAKDFLLDISLFKFDGTQRKKTETQSGNEIKDSIAIKKENHENECDLDPKSSQSFKKRQVDNVCDVAYSAPKRNQRESLKETFMTSHERDQDDSIIDLTHSDDEL</sequence>
<dbReference type="GO" id="GO:0005524">
    <property type="term" value="F:ATP binding"/>
    <property type="evidence" value="ECO:0007669"/>
    <property type="project" value="InterPro"/>
</dbReference>
<feature type="compositionally biased region" description="Basic and acidic residues" evidence="1">
    <location>
        <begin position="1"/>
        <end position="11"/>
    </location>
</feature>
<feature type="domain" description="Helicase ATP-binding" evidence="2">
    <location>
        <begin position="16"/>
        <end position="211"/>
    </location>
</feature>
<proteinExistence type="predicted"/>
<dbReference type="Gene3D" id="3.40.50.300">
    <property type="entry name" value="P-loop containing nucleotide triphosphate hydrolases"/>
    <property type="match status" value="2"/>
</dbReference>
<dbReference type="PANTHER" id="PTHR11070">
    <property type="entry name" value="UVRD / RECB / PCRA DNA HELICASE FAMILY MEMBER"/>
    <property type="match status" value="1"/>
</dbReference>
<gene>
    <name evidence="3" type="ORF">CTEN210_09191</name>
</gene>
<dbReference type="GO" id="GO:0043138">
    <property type="term" value="F:3'-5' DNA helicase activity"/>
    <property type="evidence" value="ECO:0007669"/>
    <property type="project" value="TreeGrafter"/>
</dbReference>
<keyword evidence="4" id="KW-1185">Reference proteome</keyword>
<organism evidence="3 4">
    <name type="scientific">Chaetoceros tenuissimus</name>
    <dbReference type="NCBI Taxonomy" id="426638"/>
    <lineage>
        <taxon>Eukaryota</taxon>
        <taxon>Sar</taxon>
        <taxon>Stramenopiles</taxon>
        <taxon>Ochrophyta</taxon>
        <taxon>Bacillariophyta</taxon>
        <taxon>Coscinodiscophyceae</taxon>
        <taxon>Chaetocerotophycidae</taxon>
        <taxon>Chaetocerotales</taxon>
        <taxon>Chaetocerotaceae</taxon>
        <taxon>Chaetoceros</taxon>
    </lineage>
</organism>
<feature type="region of interest" description="Disordered" evidence="1">
    <location>
        <begin position="925"/>
        <end position="955"/>
    </location>
</feature>
<dbReference type="SMART" id="SM00487">
    <property type="entry name" value="DEXDc"/>
    <property type="match status" value="1"/>
</dbReference>
<evidence type="ECO:0000313" key="4">
    <source>
        <dbReference type="Proteomes" id="UP001054902"/>
    </source>
</evidence>